<evidence type="ECO:0000256" key="4">
    <source>
        <dbReference type="HAMAP-Rule" id="MF_01812"/>
    </source>
</evidence>
<sequence length="438" mass="45964">MGSVVGVTTTAGATAGTAAGVEVRDLRQEEATEWARLCSRGFLETRAPTEAAGDLRWRRTEGHRRRVGVDGGRLIASFRSYGVDLPVPGGHLPADAISSVVVAASHRRQGLLRRLMTEDLRAAKDRGDALAVLIASEAPIYGRYGFGTATTACRWELDVREARFRGDPVRDGAVVLDHVSDADLVDVAPRLFARVHATAAGEHPRDGLWWPMALGLVEDPDADAREQRPAVVAREPGGDVVGLLRYRAGGDLSGGDRRRAAQVRVLDLLAATPAATAALWRAAAEVDLAASVVADHRPTTDPLPLLLADARAAVRSHDADFVWARVLDVPAALEGRRYAATGGLVLEVVDPLGLAGGRWRLDVTADDAGTGAAEVTATTAEPDVVVGVDVLGTVVLGQGSPAPALAAGLVDERTPGAAARLGTLLAHPSSAVLTRTWF</sequence>
<dbReference type="InterPro" id="IPR051554">
    <property type="entry name" value="Acetyltransferase_Eis"/>
</dbReference>
<feature type="active site" description="Proton donor" evidence="4">
    <location>
        <position position="141"/>
    </location>
</feature>
<organism evidence="6 7">
    <name type="scientific">Pseudokineococcus lusitanus</name>
    <dbReference type="NCBI Taxonomy" id="763993"/>
    <lineage>
        <taxon>Bacteria</taxon>
        <taxon>Bacillati</taxon>
        <taxon>Actinomycetota</taxon>
        <taxon>Actinomycetes</taxon>
        <taxon>Kineosporiales</taxon>
        <taxon>Kineosporiaceae</taxon>
        <taxon>Pseudokineococcus</taxon>
    </lineage>
</organism>
<evidence type="ECO:0000313" key="7">
    <source>
        <dbReference type="Proteomes" id="UP000276232"/>
    </source>
</evidence>
<comment type="similarity">
    <text evidence="1 4">Belongs to the acetyltransferase Eis family.</text>
</comment>
<evidence type="ECO:0000256" key="2">
    <source>
        <dbReference type="ARBA" id="ARBA00022679"/>
    </source>
</evidence>
<protein>
    <submittedName>
        <fullName evidence="6">Putative acetyltransferase</fullName>
    </submittedName>
</protein>
<comment type="subunit">
    <text evidence="4">Homohexamer; trimer of dimers.</text>
</comment>
<dbReference type="SUPFAM" id="SSF55718">
    <property type="entry name" value="SCP-like"/>
    <property type="match status" value="1"/>
</dbReference>
<dbReference type="PROSITE" id="PS51186">
    <property type="entry name" value="GNAT"/>
    <property type="match status" value="1"/>
</dbReference>
<dbReference type="SUPFAM" id="SSF55729">
    <property type="entry name" value="Acyl-CoA N-acyltransferases (Nat)"/>
    <property type="match status" value="1"/>
</dbReference>
<dbReference type="InterPro" id="IPR000182">
    <property type="entry name" value="GNAT_dom"/>
</dbReference>
<feature type="binding site" evidence="4">
    <location>
        <begin position="108"/>
        <end position="113"/>
    </location>
    <ligand>
        <name>acetyl-CoA</name>
        <dbReference type="ChEBI" id="CHEBI:57288"/>
    </ligand>
</feature>
<name>A0A3N1GX97_9ACTN</name>
<dbReference type="EMBL" id="RJKN01000006">
    <property type="protein sequence ID" value="ROP34756.1"/>
    <property type="molecule type" value="Genomic_DNA"/>
</dbReference>
<keyword evidence="3 4" id="KW-0012">Acyltransferase</keyword>
<dbReference type="AlphaFoldDB" id="A0A3N1GX97"/>
<keyword evidence="2 4" id="KW-0808">Transferase</keyword>
<dbReference type="InParanoid" id="A0A3N1GX97"/>
<feature type="binding site" evidence="4">
    <location>
        <begin position="136"/>
        <end position="137"/>
    </location>
    <ligand>
        <name>acetyl-CoA</name>
        <dbReference type="ChEBI" id="CHEBI:57288"/>
    </ligand>
</feature>
<feature type="domain" description="N-acetyltransferase" evidence="5">
    <location>
        <begin position="21"/>
        <end position="166"/>
    </location>
</feature>
<dbReference type="GO" id="GO:0034069">
    <property type="term" value="F:aminoglycoside N-acetyltransferase activity"/>
    <property type="evidence" value="ECO:0007669"/>
    <property type="project" value="TreeGrafter"/>
</dbReference>
<dbReference type="Pfam" id="PF13530">
    <property type="entry name" value="SCP2_2"/>
    <property type="match status" value="1"/>
</dbReference>
<dbReference type="Gene3D" id="3.40.630.30">
    <property type="match status" value="2"/>
</dbReference>
<evidence type="ECO:0000256" key="3">
    <source>
        <dbReference type="ARBA" id="ARBA00023315"/>
    </source>
</evidence>
<gene>
    <name evidence="6" type="ORF">EDC03_2578</name>
</gene>
<feature type="binding site" evidence="4">
    <location>
        <begin position="100"/>
        <end position="102"/>
    </location>
    <ligand>
        <name>acetyl-CoA</name>
        <dbReference type="ChEBI" id="CHEBI:57288"/>
    </ligand>
</feature>
<dbReference type="Pfam" id="PF17668">
    <property type="entry name" value="Acetyltransf_17"/>
    <property type="match status" value="1"/>
</dbReference>
<dbReference type="InterPro" id="IPR041380">
    <property type="entry name" value="Acetyltransf_17"/>
</dbReference>
<evidence type="ECO:0000256" key="1">
    <source>
        <dbReference type="ARBA" id="ARBA00009213"/>
    </source>
</evidence>
<proteinExistence type="inferred from homology"/>
<dbReference type="InterPro" id="IPR036527">
    <property type="entry name" value="SCP2_sterol-bd_dom_sf"/>
</dbReference>
<dbReference type="InterPro" id="IPR025559">
    <property type="entry name" value="Eis_dom"/>
</dbReference>
<keyword evidence="7" id="KW-1185">Reference proteome</keyword>
<dbReference type="InterPro" id="IPR022902">
    <property type="entry name" value="NAcTrfase_Eis"/>
</dbReference>
<reference evidence="6 7" key="1">
    <citation type="journal article" date="2015" name="Stand. Genomic Sci.">
        <title>Genomic Encyclopedia of Bacterial and Archaeal Type Strains, Phase III: the genomes of soil and plant-associated and newly described type strains.</title>
        <authorList>
            <person name="Whitman W.B."/>
            <person name="Woyke T."/>
            <person name="Klenk H.P."/>
            <person name="Zhou Y."/>
            <person name="Lilburn T.G."/>
            <person name="Beck B.J."/>
            <person name="De Vos P."/>
            <person name="Vandamme P."/>
            <person name="Eisen J.A."/>
            <person name="Garrity G."/>
            <person name="Hugenholtz P."/>
            <person name="Kyrpides N.C."/>
        </authorList>
    </citation>
    <scope>NUCLEOTIDE SEQUENCE [LARGE SCALE GENOMIC DNA]</scope>
    <source>
        <strain evidence="6 7">CECT 7306</strain>
    </source>
</reference>
<dbReference type="InterPro" id="IPR016181">
    <property type="entry name" value="Acyl_CoA_acyltransferase"/>
</dbReference>
<evidence type="ECO:0000259" key="5">
    <source>
        <dbReference type="PROSITE" id="PS51186"/>
    </source>
</evidence>
<dbReference type="PANTHER" id="PTHR37817:SF1">
    <property type="entry name" value="N-ACETYLTRANSFERASE EIS"/>
    <property type="match status" value="1"/>
</dbReference>
<comment type="caution">
    <text evidence="6">The sequence shown here is derived from an EMBL/GenBank/DDBJ whole genome shotgun (WGS) entry which is preliminary data.</text>
</comment>
<evidence type="ECO:0000313" key="6">
    <source>
        <dbReference type="EMBL" id="ROP34756.1"/>
    </source>
</evidence>
<dbReference type="GO" id="GO:0030649">
    <property type="term" value="P:aminoglycoside antibiotic catabolic process"/>
    <property type="evidence" value="ECO:0007669"/>
    <property type="project" value="TreeGrafter"/>
</dbReference>
<dbReference type="Gene3D" id="3.30.1050.10">
    <property type="entry name" value="SCP2 sterol-binding domain"/>
    <property type="match status" value="1"/>
</dbReference>
<feature type="active site" description="Proton acceptor; via carboxylate" evidence="4">
    <location>
        <position position="438"/>
    </location>
</feature>
<dbReference type="Pfam" id="PF13527">
    <property type="entry name" value="Acetyltransf_9"/>
    <property type="match status" value="1"/>
</dbReference>
<dbReference type="PANTHER" id="PTHR37817">
    <property type="entry name" value="N-ACETYLTRANSFERASE EIS"/>
    <property type="match status" value="1"/>
</dbReference>
<dbReference type="HAMAP" id="MF_01812">
    <property type="entry name" value="Eis"/>
    <property type="match status" value="1"/>
</dbReference>
<accession>A0A3N1GX97</accession>
<dbReference type="Proteomes" id="UP000276232">
    <property type="component" value="Unassembled WGS sequence"/>
</dbReference>